<protein>
    <submittedName>
        <fullName evidence="2">Uncharacterized protein</fullName>
    </submittedName>
</protein>
<organism evidence="2 3">
    <name type="scientific">Cryptococcus deuterogattii Ram5</name>
    <dbReference type="NCBI Taxonomy" id="1296110"/>
    <lineage>
        <taxon>Eukaryota</taxon>
        <taxon>Fungi</taxon>
        <taxon>Dikarya</taxon>
        <taxon>Basidiomycota</taxon>
        <taxon>Agaricomycotina</taxon>
        <taxon>Tremellomycetes</taxon>
        <taxon>Tremellales</taxon>
        <taxon>Cryptococcaceae</taxon>
        <taxon>Cryptococcus</taxon>
        <taxon>Cryptococcus gattii species complex</taxon>
    </lineage>
</organism>
<dbReference type="EMBL" id="KN847911">
    <property type="protein sequence ID" value="KIR38203.1"/>
    <property type="molecule type" value="Genomic_DNA"/>
</dbReference>
<sequence>MTLKTEESDLRLCLLQGLAYMIGSHDTCGSVLGYFGHGRRYSSAIILDGETILFETTDEGDKLPSLGGIKELLHFMGDKTLPRCYGTYDKPDVKAFEDACSFALTGLRMVLDLPLEERLCRLKTPSGESWEWLMNELQMRVMKVKYPKTREDVEYMVDIICPEVTKKNEQFRLYKEVAVLDTFDAAILSQRTTTERADNAKSQEEDKAEVTQGMKTRKTKAKKISLPEAGAYELNTRFRDSSPSDGRGGRAMGREASRCVGGSHQLDRSGRKRTAPSPEDDGNQKQFKSNKNKEDDLNSVSVDSADAIPLSITPPDILSKWLLDSFTNEPCASKAGLEMCPGVNSSPENSKLHFSVPGFVEEEEINPPASELVDENEPDIPISQRGDGEDIIDIMERQEEERKLYLALSSILEQRGFRFLLGGQKVFQAVLKELTDQCSG</sequence>
<keyword evidence="3" id="KW-1185">Reference proteome</keyword>
<feature type="compositionally biased region" description="Basic and acidic residues" evidence="1">
    <location>
        <begin position="193"/>
        <end position="209"/>
    </location>
</feature>
<evidence type="ECO:0000313" key="3">
    <source>
        <dbReference type="Proteomes" id="UP000053392"/>
    </source>
</evidence>
<reference evidence="2 3" key="1">
    <citation type="submission" date="2015-01" db="EMBL/GenBank/DDBJ databases">
        <title>The Genome Sequence of Cryptococcus gattii Ram5.</title>
        <authorList>
            <consortium name="The Broad Institute Genomics Platform"/>
            <person name="Cuomo C."/>
            <person name="Litvintseva A."/>
            <person name="Chen Y."/>
            <person name="Heitman J."/>
            <person name="Sun S."/>
            <person name="Springer D."/>
            <person name="Dromer F."/>
            <person name="Young S."/>
            <person name="Zeng Q."/>
            <person name="Gargeya S."/>
            <person name="Abouelleil A."/>
            <person name="Alvarado L."/>
            <person name="Chapman S.B."/>
            <person name="Gainer-Dewar J."/>
            <person name="Goldberg J."/>
            <person name="Griggs A."/>
            <person name="Gujja S."/>
            <person name="Hansen M."/>
            <person name="Howarth C."/>
            <person name="Imamovic A."/>
            <person name="Larimer J."/>
            <person name="Murphy C."/>
            <person name="Naylor J."/>
            <person name="Pearson M."/>
            <person name="Priest M."/>
            <person name="Roberts A."/>
            <person name="Saif S."/>
            <person name="Shea T."/>
            <person name="Sykes S."/>
            <person name="Wortman J."/>
            <person name="Nusbaum C."/>
            <person name="Birren B."/>
        </authorList>
    </citation>
    <scope>NUCLEOTIDE SEQUENCE [LARGE SCALE GENOMIC DNA]</scope>
    <source>
        <strain evidence="2 3">Ram5</strain>
    </source>
</reference>
<feature type="region of interest" description="Disordered" evidence="1">
    <location>
        <begin position="193"/>
        <end position="298"/>
    </location>
</feature>
<dbReference type="OrthoDB" id="2575663at2759"/>
<evidence type="ECO:0000256" key="1">
    <source>
        <dbReference type="SAM" id="MobiDB-lite"/>
    </source>
</evidence>
<name>A0A0D0TRR3_9TREE</name>
<dbReference type="AlphaFoldDB" id="A0A0D0TRR3"/>
<proteinExistence type="predicted"/>
<evidence type="ECO:0000313" key="2">
    <source>
        <dbReference type="EMBL" id="KIR38203.1"/>
    </source>
</evidence>
<dbReference type="Proteomes" id="UP000053392">
    <property type="component" value="Unassembled WGS sequence"/>
</dbReference>
<accession>A0A0D0TRR3</accession>
<dbReference type="HOGENOM" id="CLU_023183_1_0_1"/>
<gene>
    <name evidence="2" type="ORF">I313_05775</name>
</gene>